<dbReference type="PANTHER" id="PTHR11800">
    <property type="entry name" value="DNA-DIRECTED RNA POLYMERASE"/>
    <property type="match status" value="1"/>
</dbReference>
<dbReference type="GO" id="GO:0003899">
    <property type="term" value="F:DNA-directed RNA polymerase activity"/>
    <property type="evidence" value="ECO:0007669"/>
    <property type="project" value="InterPro"/>
</dbReference>
<dbReference type="InterPro" id="IPR011263">
    <property type="entry name" value="DNA-dir_RNA_pol_RpoA/D/Rpb3"/>
</dbReference>
<gene>
    <name evidence="8" type="ORF">V9T40_003092</name>
</gene>
<dbReference type="AlphaFoldDB" id="A0AAN9Y7P6"/>
<dbReference type="InterPro" id="IPR011262">
    <property type="entry name" value="DNA-dir_RNA_pol_insert"/>
</dbReference>
<dbReference type="InterPro" id="IPR036603">
    <property type="entry name" value="RBP11-like"/>
</dbReference>
<evidence type="ECO:0000256" key="6">
    <source>
        <dbReference type="ARBA" id="ARBA00025804"/>
    </source>
</evidence>
<dbReference type="InterPro" id="IPR022842">
    <property type="entry name" value="RNAP_Rpo3/Rpb3/RPAC1"/>
</dbReference>
<dbReference type="SMART" id="SM00662">
    <property type="entry name" value="RPOLD"/>
    <property type="match status" value="1"/>
</dbReference>
<dbReference type="FunFam" id="2.170.120.12:FF:000003">
    <property type="entry name" value="Dna-directed rna polymerases i and iii subunit"/>
    <property type="match status" value="1"/>
</dbReference>
<evidence type="ECO:0000313" key="8">
    <source>
        <dbReference type="EMBL" id="KAK7603093.1"/>
    </source>
</evidence>
<keyword evidence="4" id="KW-0804">Transcription</keyword>
<dbReference type="PANTHER" id="PTHR11800:SF13">
    <property type="entry name" value="DNA-DIRECTED RNA POLYMERASES I AND III SUBUNIT RPAC1"/>
    <property type="match status" value="1"/>
</dbReference>
<evidence type="ECO:0000256" key="5">
    <source>
        <dbReference type="ARBA" id="ARBA00023242"/>
    </source>
</evidence>
<dbReference type="GO" id="GO:0006351">
    <property type="term" value="P:DNA-templated transcription"/>
    <property type="evidence" value="ECO:0007669"/>
    <property type="project" value="InterPro"/>
</dbReference>
<evidence type="ECO:0000313" key="9">
    <source>
        <dbReference type="Proteomes" id="UP001367676"/>
    </source>
</evidence>
<proteinExistence type="inferred from homology"/>
<evidence type="ECO:0000256" key="2">
    <source>
        <dbReference type="ARBA" id="ARBA00022083"/>
    </source>
</evidence>
<dbReference type="GO" id="GO:0005736">
    <property type="term" value="C:RNA polymerase I complex"/>
    <property type="evidence" value="ECO:0007669"/>
    <property type="project" value="TreeGrafter"/>
</dbReference>
<keyword evidence="9" id="KW-1185">Reference proteome</keyword>
<evidence type="ECO:0000256" key="4">
    <source>
        <dbReference type="ARBA" id="ARBA00023163"/>
    </source>
</evidence>
<dbReference type="InterPro" id="IPR050518">
    <property type="entry name" value="Rpo3/RPB3_RNA_Pol_subunit"/>
</dbReference>
<reference evidence="8 9" key="1">
    <citation type="submission" date="2024-03" db="EMBL/GenBank/DDBJ databases">
        <title>Adaptation during the transition from Ophiocordyceps entomopathogen to insect associate is accompanied by gene loss and intensified selection.</title>
        <authorList>
            <person name="Ward C.M."/>
            <person name="Onetto C.A."/>
            <person name="Borneman A.R."/>
        </authorList>
    </citation>
    <scope>NUCLEOTIDE SEQUENCE [LARGE SCALE GENOMIC DNA]</scope>
    <source>
        <strain evidence="8">AWRI1</strain>
        <tissue evidence="8">Single Adult Female</tissue>
    </source>
</reference>
<evidence type="ECO:0000256" key="1">
    <source>
        <dbReference type="ARBA" id="ARBA00004123"/>
    </source>
</evidence>
<dbReference type="Gene3D" id="2.170.120.12">
    <property type="entry name" value="DNA-directed RNA polymerase, insert domain"/>
    <property type="match status" value="1"/>
</dbReference>
<evidence type="ECO:0000259" key="7">
    <source>
        <dbReference type="SMART" id="SM00662"/>
    </source>
</evidence>
<dbReference type="GO" id="GO:0005666">
    <property type="term" value="C:RNA polymerase III complex"/>
    <property type="evidence" value="ECO:0007669"/>
    <property type="project" value="TreeGrafter"/>
</dbReference>
<dbReference type="Pfam" id="PF01000">
    <property type="entry name" value="RNA_pol_A_bac"/>
    <property type="match status" value="1"/>
</dbReference>
<organism evidence="8 9">
    <name type="scientific">Parthenolecanium corni</name>
    <dbReference type="NCBI Taxonomy" id="536013"/>
    <lineage>
        <taxon>Eukaryota</taxon>
        <taxon>Metazoa</taxon>
        <taxon>Ecdysozoa</taxon>
        <taxon>Arthropoda</taxon>
        <taxon>Hexapoda</taxon>
        <taxon>Insecta</taxon>
        <taxon>Pterygota</taxon>
        <taxon>Neoptera</taxon>
        <taxon>Paraneoptera</taxon>
        <taxon>Hemiptera</taxon>
        <taxon>Sternorrhyncha</taxon>
        <taxon>Coccoidea</taxon>
        <taxon>Coccidae</taxon>
        <taxon>Parthenolecanium</taxon>
    </lineage>
</organism>
<dbReference type="HAMAP" id="MF_00320">
    <property type="entry name" value="RNApol_arch_Rpo3"/>
    <property type="match status" value="1"/>
</dbReference>
<accession>A0AAN9Y7P6</accession>
<dbReference type="CDD" id="cd07032">
    <property type="entry name" value="RNAP_I_II_AC40"/>
    <property type="match status" value="1"/>
</dbReference>
<dbReference type="Pfam" id="PF01193">
    <property type="entry name" value="RNA_pol_L"/>
    <property type="match status" value="1"/>
</dbReference>
<comment type="similarity">
    <text evidence="6">Belongs to the archaeal Rpo3/eukaryotic RPB3 RNA polymerase subunit family.</text>
</comment>
<dbReference type="GO" id="GO:0046983">
    <property type="term" value="F:protein dimerization activity"/>
    <property type="evidence" value="ECO:0007669"/>
    <property type="project" value="InterPro"/>
</dbReference>
<feature type="domain" description="DNA-directed RNA polymerase RpoA/D/Rpb3-type" evidence="7">
    <location>
        <begin position="48"/>
        <end position="330"/>
    </location>
</feature>
<dbReference type="Gene3D" id="3.30.1360.10">
    <property type="entry name" value="RNA polymerase, RBP11-like subunit"/>
    <property type="match status" value="1"/>
</dbReference>
<sequence length="340" mass="38633">MQTIKLEEHSVKYVPISQTGSSIEYWDVKKFKKKLNIKVVNVDKEDMSMEFDLINIGTPFVNAFRRVLLSEVPTMAIEKVHVYNNTSIIQDEILAHRLGLVPLKADPRKFSFPKNLENDAITNPEECLEFQLKVTCKRNAKLSTRSTDDDFRDCKNTEVHSNLIKWVPIGEQALKFKPEDVEPIHDNILVAKLRPGHELDLKLIAVKGIGKDHAKFQPVATASYRLLPQITLEEVVQGEKAQRLKASFSPGVVKLTTENNIITAKINNPRYDSCSRNVFQHEDLKDIVKISRVPNHYIFTIESVGALSPNTLFLESIQVLRGKCDKLLSEIKAKGKNCFL</sequence>
<dbReference type="NCBIfam" id="NF001988">
    <property type="entry name" value="PRK00783.1"/>
    <property type="match status" value="1"/>
</dbReference>
<dbReference type="SUPFAM" id="SSF55257">
    <property type="entry name" value="RBP11-like subunits of RNA polymerase"/>
    <property type="match status" value="1"/>
</dbReference>
<dbReference type="InterPro" id="IPR036643">
    <property type="entry name" value="RNApol_insert_sf"/>
</dbReference>
<protein>
    <recommendedName>
        <fullName evidence="2">DNA-directed RNA polymerases I and III subunit RPAC1</fullName>
    </recommendedName>
</protein>
<keyword evidence="3" id="KW-0240">DNA-directed RNA polymerase</keyword>
<dbReference type="SUPFAM" id="SSF56553">
    <property type="entry name" value="Insert subdomain of RNA polymerase alpha subunit"/>
    <property type="match status" value="1"/>
</dbReference>
<evidence type="ECO:0000256" key="3">
    <source>
        <dbReference type="ARBA" id="ARBA00022478"/>
    </source>
</evidence>
<dbReference type="PROSITE" id="PS00446">
    <property type="entry name" value="RNA_POL_D_30KD"/>
    <property type="match status" value="1"/>
</dbReference>
<dbReference type="GO" id="GO:0003677">
    <property type="term" value="F:DNA binding"/>
    <property type="evidence" value="ECO:0007669"/>
    <property type="project" value="InterPro"/>
</dbReference>
<comment type="subcellular location">
    <subcellularLocation>
        <location evidence="1">Nucleus</location>
    </subcellularLocation>
</comment>
<dbReference type="InterPro" id="IPR033901">
    <property type="entry name" value="RNAPI/III_AC40"/>
</dbReference>
<name>A0AAN9Y7P6_9HEMI</name>
<comment type="caution">
    <text evidence="8">The sequence shown here is derived from an EMBL/GenBank/DDBJ whole genome shotgun (WGS) entry which is preliminary data.</text>
</comment>
<dbReference type="Proteomes" id="UP001367676">
    <property type="component" value="Unassembled WGS sequence"/>
</dbReference>
<dbReference type="InterPro" id="IPR001514">
    <property type="entry name" value="DNA-dir_RNA_pol_30-40kDasu_CS"/>
</dbReference>
<dbReference type="EMBL" id="JBBCAQ010000006">
    <property type="protein sequence ID" value="KAK7603093.1"/>
    <property type="molecule type" value="Genomic_DNA"/>
</dbReference>
<keyword evidence="5" id="KW-0539">Nucleus</keyword>